<dbReference type="OrthoDB" id="2745898at2759"/>
<name>A0A9P5Y8F9_9AGAR</name>
<keyword evidence="2" id="KW-1185">Reference proteome</keyword>
<sequence>MSSRNKLPQELVDMIVAEHEDNISTLRQCMLVSKSFLDPARRHFFRGINLGVDDDDVRSRHLYRRFRDVTTENPLILTYVRELCVTDNSSSHDPPKKPRW</sequence>
<protein>
    <submittedName>
        <fullName evidence="1">Uncharacterized protein</fullName>
    </submittedName>
</protein>
<gene>
    <name evidence="1" type="ORF">BDZ94DRAFT_1253951</name>
</gene>
<comment type="caution">
    <text evidence="1">The sequence shown here is derived from an EMBL/GenBank/DDBJ whole genome shotgun (WGS) entry which is preliminary data.</text>
</comment>
<evidence type="ECO:0000313" key="2">
    <source>
        <dbReference type="Proteomes" id="UP000807353"/>
    </source>
</evidence>
<organism evidence="1 2">
    <name type="scientific">Collybia nuda</name>
    <dbReference type="NCBI Taxonomy" id="64659"/>
    <lineage>
        <taxon>Eukaryota</taxon>
        <taxon>Fungi</taxon>
        <taxon>Dikarya</taxon>
        <taxon>Basidiomycota</taxon>
        <taxon>Agaricomycotina</taxon>
        <taxon>Agaricomycetes</taxon>
        <taxon>Agaricomycetidae</taxon>
        <taxon>Agaricales</taxon>
        <taxon>Tricholomatineae</taxon>
        <taxon>Clitocybaceae</taxon>
        <taxon>Collybia</taxon>
    </lineage>
</organism>
<accession>A0A9P5Y8F9</accession>
<dbReference type="Proteomes" id="UP000807353">
    <property type="component" value="Unassembled WGS sequence"/>
</dbReference>
<evidence type="ECO:0000313" key="1">
    <source>
        <dbReference type="EMBL" id="KAF9465497.1"/>
    </source>
</evidence>
<proteinExistence type="predicted"/>
<dbReference type="AlphaFoldDB" id="A0A9P5Y8F9"/>
<dbReference type="EMBL" id="MU150247">
    <property type="protein sequence ID" value="KAF9465497.1"/>
    <property type="molecule type" value="Genomic_DNA"/>
</dbReference>
<reference evidence="1" key="1">
    <citation type="submission" date="2020-11" db="EMBL/GenBank/DDBJ databases">
        <authorList>
            <consortium name="DOE Joint Genome Institute"/>
            <person name="Ahrendt S."/>
            <person name="Riley R."/>
            <person name="Andreopoulos W."/>
            <person name="Labutti K."/>
            <person name="Pangilinan J."/>
            <person name="Ruiz-Duenas F.J."/>
            <person name="Barrasa J.M."/>
            <person name="Sanchez-Garcia M."/>
            <person name="Camarero S."/>
            <person name="Miyauchi S."/>
            <person name="Serrano A."/>
            <person name="Linde D."/>
            <person name="Babiker R."/>
            <person name="Drula E."/>
            <person name="Ayuso-Fernandez I."/>
            <person name="Pacheco R."/>
            <person name="Padilla G."/>
            <person name="Ferreira P."/>
            <person name="Barriuso J."/>
            <person name="Kellner H."/>
            <person name="Castanera R."/>
            <person name="Alfaro M."/>
            <person name="Ramirez L."/>
            <person name="Pisabarro A.G."/>
            <person name="Kuo A."/>
            <person name="Tritt A."/>
            <person name="Lipzen A."/>
            <person name="He G."/>
            <person name="Yan M."/>
            <person name="Ng V."/>
            <person name="Cullen D."/>
            <person name="Martin F."/>
            <person name="Rosso M.-N."/>
            <person name="Henrissat B."/>
            <person name="Hibbett D."/>
            <person name="Martinez A.T."/>
            <person name="Grigoriev I.V."/>
        </authorList>
    </citation>
    <scope>NUCLEOTIDE SEQUENCE</scope>
    <source>
        <strain evidence="1">CBS 247.69</strain>
    </source>
</reference>